<comment type="caution">
    <text evidence="1">The sequence shown here is derived from an EMBL/GenBank/DDBJ whole genome shotgun (WGS) entry which is preliminary data.</text>
</comment>
<sequence length="198" mass="23553">MLRLSPYCARNTPMKVYGSVKNTDFTRTSSVTCEKYAALLERKAVEEIRIQDYEREQRRKTALQLHYLTLAEYHKVQRIHRGLRTNLRPTLFQDNPEFCQKFKGILNKCSMDIILLTIEYLQKEISELETRIIATQLQLSNTLNPENFNNIKLKMDKTSTSNYRIRKDNRFSVMRKTFHAIRFTDGGIRIWENLNIQR</sequence>
<dbReference type="EMBL" id="CAUEEQ010002347">
    <property type="protein sequence ID" value="CAJ0922543.1"/>
    <property type="molecule type" value="Genomic_DNA"/>
</dbReference>
<evidence type="ECO:0000313" key="1">
    <source>
        <dbReference type="EMBL" id="CAJ0922543.1"/>
    </source>
</evidence>
<proteinExistence type="predicted"/>
<accession>A0ABN9KXG7</accession>
<name>A0ABN9KXG7_9NEOB</name>
<organism evidence="1 2">
    <name type="scientific">Ranitomeya imitator</name>
    <name type="common">mimic poison frog</name>
    <dbReference type="NCBI Taxonomy" id="111125"/>
    <lineage>
        <taxon>Eukaryota</taxon>
        <taxon>Metazoa</taxon>
        <taxon>Chordata</taxon>
        <taxon>Craniata</taxon>
        <taxon>Vertebrata</taxon>
        <taxon>Euteleostomi</taxon>
        <taxon>Amphibia</taxon>
        <taxon>Batrachia</taxon>
        <taxon>Anura</taxon>
        <taxon>Neobatrachia</taxon>
        <taxon>Hyloidea</taxon>
        <taxon>Dendrobatidae</taxon>
        <taxon>Dendrobatinae</taxon>
        <taxon>Ranitomeya</taxon>
    </lineage>
</organism>
<evidence type="ECO:0000313" key="2">
    <source>
        <dbReference type="Proteomes" id="UP001176940"/>
    </source>
</evidence>
<keyword evidence="2" id="KW-1185">Reference proteome</keyword>
<protein>
    <submittedName>
        <fullName evidence="1">Uncharacterized protein</fullName>
    </submittedName>
</protein>
<dbReference type="Proteomes" id="UP001176940">
    <property type="component" value="Unassembled WGS sequence"/>
</dbReference>
<reference evidence="1" key="1">
    <citation type="submission" date="2023-07" db="EMBL/GenBank/DDBJ databases">
        <authorList>
            <person name="Stuckert A."/>
        </authorList>
    </citation>
    <scope>NUCLEOTIDE SEQUENCE</scope>
</reference>
<gene>
    <name evidence="1" type="ORF">RIMI_LOCUS1777407</name>
</gene>